<comment type="caution">
    <text evidence="2">The sequence shown here is derived from an EMBL/GenBank/DDBJ whole genome shotgun (WGS) entry which is preliminary data.</text>
</comment>
<evidence type="ECO:0000256" key="1">
    <source>
        <dbReference type="SAM" id="MobiDB-lite"/>
    </source>
</evidence>
<dbReference type="GO" id="GO:0012506">
    <property type="term" value="C:vesicle membrane"/>
    <property type="evidence" value="ECO:0007669"/>
    <property type="project" value="TreeGrafter"/>
</dbReference>
<dbReference type="PANTHER" id="PTHR46715">
    <property type="entry name" value="1-PHOSPHATIDYLINOSITOL 3-PHOSPHATE 5-KINASE"/>
    <property type="match status" value="1"/>
</dbReference>
<evidence type="ECO:0000313" key="2">
    <source>
        <dbReference type="EMBL" id="KAG8233389.1"/>
    </source>
</evidence>
<dbReference type="EMBL" id="KZ308714">
    <property type="protein sequence ID" value="KAG8233389.1"/>
    <property type="molecule type" value="Genomic_DNA"/>
</dbReference>
<dbReference type="GO" id="GO:0090385">
    <property type="term" value="P:phagosome-lysosome fusion"/>
    <property type="evidence" value="ECO:0007669"/>
    <property type="project" value="TreeGrafter"/>
</dbReference>
<name>A0A8K0P784_LADFU</name>
<dbReference type="GO" id="GO:0032438">
    <property type="term" value="P:melanosome organization"/>
    <property type="evidence" value="ECO:0007669"/>
    <property type="project" value="TreeGrafter"/>
</dbReference>
<evidence type="ECO:0008006" key="4">
    <source>
        <dbReference type="Google" id="ProtNLM"/>
    </source>
</evidence>
<dbReference type="Gene3D" id="3.50.7.10">
    <property type="entry name" value="GroEL"/>
    <property type="match status" value="1"/>
</dbReference>
<dbReference type="InterPro" id="IPR043548">
    <property type="entry name" value="PIKfyve"/>
</dbReference>
<dbReference type="InterPro" id="IPR027409">
    <property type="entry name" value="GroEL-like_apical_dom_sf"/>
</dbReference>
<organism evidence="2 3">
    <name type="scientific">Ladona fulva</name>
    <name type="common">Scarce chaser dragonfly</name>
    <name type="synonym">Libellula fulva</name>
    <dbReference type="NCBI Taxonomy" id="123851"/>
    <lineage>
        <taxon>Eukaryota</taxon>
        <taxon>Metazoa</taxon>
        <taxon>Ecdysozoa</taxon>
        <taxon>Arthropoda</taxon>
        <taxon>Hexapoda</taxon>
        <taxon>Insecta</taxon>
        <taxon>Pterygota</taxon>
        <taxon>Palaeoptera</taxon>
        <taxon>Odonata</taxon>
        <taxon>Epiprocta</taxon>
        <taxon>Anisoptera</taxon>
        <taxon>Libelluloidea</taxon>
        <taxon>Libellulidae</taxon>
        <taxon>Ladona</taxon>
    </lineage>
</organism>
<dbReference type="GO" id="GO:0031410">
    <property type="term" value="C:cytoplasmic vesicle"/>
    <property type="evidence" value="ECO:0007669"/>
    <property type="project" value="TreeGrafter"/>
</dbReference>
<feature type="compositionally biased region" description="Basic and acidic residues" evidence="1">
    <location>
        <begin position="289"/>
        <end position="298"/>
    </location>
</feature>
<proteinExistence type="predicted"/>
<dbReference type="CDD" id="cd03334">
    <property type="entry name" value="Fab1_TCP"/>
    <property type="match status" value="1"/>
</dbReference>
<dbReference type="Pfam" id="PF00118">
    <property type="entry name" value="Cpn60_TCP1"/>
    <property type="match status" value="1"/>
</dbReference>
<protein>
    <recommendedName>
        <fullName evidence="4">1-phosphatidylinositol-3-phosphate 5-kinase</fullName>
    </recommendedName>
</protein>
<dbReference type="GO" id="GO:0000285">
    <property type="term" value="F:1-phosphatidylinositol-3-phosphate 5-kinase activity"/>
    <property type="evidence" value="ECO:0007669"/>
    <property type="project" value="InterPro"/>
</dbReference>
<reference evidence="2" key="1">
    <citation type="submission" date="2013-04" db="EMBL/GenBank/DDBJ databases">
        <authorList>
            <person name="Qu J."/>
            <person name="Murali S.C."/>
            <person name="Bandaranaike D."/>
            <person name="Bellair M."/>
            <person name="Blankenburg K."/>
            <person name="Chao H."/>
            <person name="Dinh H."/>
            <person name="Doddapaneni H."/>
            <person name="Downs B."/>
            <person name="Dugan-Rocha S."/>
            <person name="Elkadiri S."/>
            <person name="Gnanaolivu R.D."/>
            <person name="Hernandez B."/>
            <person name="Javaid M."/>
            <person name="Jayaseelan J.C."/>
            <person name="Lee S."/>
            <person name="Li M."/>
            <person name="Ming W."/>
            <person name="Munidasa M."/>
            <person name="Muniz J."/>
            <person name="Nguyen L."/>
            <person name="Ongeri F."/>
            <person name="Osuji N."/>
            <person name="Pu L.-L."/>
            <person name="Puazo M."/>
            <person name="Qu C."/>
            <person name="Quiroz J."/>
            <person name="Raj R."/>
            <person name="Weissenberger G."/>
            <person name="Xin Y."/>
            <person name="Zou X."/>
            <person name="Han Y."/>
            <person name="Richards S."/>
            <person name="Worley K."/>
            <person name="Muzny D."/>
            <person name="Gibbs R."/>
        </authorList>
    </citation>
    <scope>NUCLEOTIDE SEQUENCE</scope>
    <source>
        <strain evidence="2">Sampled in the wild</strain>
    </source>
</reference>
<dbReference type="GO" id="GO:1903426">
    <property type="term" value="P:regulation of reactive oxygen species biosynthetic process"/>
    <property type="evidence" value="ECO:0007669"/>
    <property type="project" value="TreeGrafter"/>
</dbReference>
<dbReference type="FunFam" id="3.50.7.10:FF:000007">
    <property type="entry name" value="1-phosphatidylinositol 3-phosphate 5-kinase isoform X1"/>
    <property type="match status" value="1"/>
</dbReference>
<keyword evidence="3" id="KW-1185">Reference proteome</keyword>
<dbReference type="PANTHER" id="PTHR46715:SF1">
    <property type="entry name" value="1-PHOSPHATIDYLINOSITOL 3-PHOSPHATE 5-KINASE"/>
    <property type="match status" value="1"/>
</dbReference>
<dbReference type="SUPFAM" id="SSF52029">
    <property type="entry name" value="GroEL apical domain-like"/>
    <property type="match status" value="1"/>
</dbReference>
<dbReference type="GO" id="GO:0005524">
    <property type="term" value="F:ATP binding"/>
    <property type="evidence" value="ECO:0007669"/>
    <property type="project" value="InterPro"/>
</dbReference>
<dbReference type="Proteomes" id="UP000792457">
    <property type="component" value="Unassembled WGS sequence"/>
</dbReference>
<accession>A0A8K0P784</accession>
<feature type="region of interest" description="Disordered" evidence="1">
    <location>
        <begin position="289"/>
        <end position="311"/>
    </location>
</feature>
<dbReference type="InterPro" id="IPR002423">
    <property type="entry name" value="Cpn60/GroEL/TCP-1"/>
</dbReference>
<dbReference type="GO" id="GO:0052810">
    <property type="term" value="F:1-phosphatidylinositol-5-kinase activity"/>
    <property type="evidence" value="ECO:0007669"/>
    <property type="project" value="TreeGrafter"/>
</dbReference>
<evidence type="ECO:0000313" key="3">
    <source>
        <dbReference type="Proteomes" id="UP000792457"/>
    </source>
</evidence>
<gene>
    <name evidence="2" type="ORF">J437_LFUL013169</name>
</gene>
<dbReference type="OrthoDB" id="158357at2759"/>
<reference evidence="2" key="2">
    <citation type="submission" date="2017-10" db="EMBL/GenBank/DDBJ databases">
        <title>Ladona fulva Genome sequencing and assembly.</title>
        <authorList>
            <person name="Murali S."/>
            <person name="Richards S."/>
            <person name="Bandaranaike D."/>
            <person name="Bellair M."/>
            <person name="Blankenburg K."/>
            <person name="Chao H."/>
            <person name="Dinh H."/>
            <person name="Doddapaneni H."/>
            <person name="Dugan-Rocha S."/>
            <person name="Elkadiri S."/>
            <person name="Gnanaolivu R."/>
            <person name="Hernandez B."/>
            <person name="Skinner E."/>
            <person name="Javaid M."/>
            <person name="Lee S."/>
            <person name="Li M."/>
            <person name="Ming W."/>
            <person name="Munidasa M."/>
            <person name="Muniz J."/>
            <person name="Nguyen L."/>
            <person name="Hughes D."/>
            <person name="Osuji N."/>
            <person name="Pu L.-L."/>
            <person name="Puazo M."/>
            <person name="Qu C."/>
            <person name="Quiroz J."/>
            <person name="Raj R."/>
            <person name="Weissenberger G."/>
            <person name="Xin Y."/>
            <person name="Zou X."/>
            <person name="Han Y."/>
            <person name="Worley K."/>
            <person name="Muzny D."/>
            <person name="Gibbs R."/>
        </authorList>
    </citation>
    <scope>NUCLEOTIDE SEQUENCE</scope>
    <source>
        <strain evidence="2">Sampled in the wild</strain>
    </source>
</reference>
<sequence length="737" mass="82467">MDIRQYVQFKKVPGGNRSESGIISGVVCTKNISHRAMAARLTNPRILLLGCSVAYQRVEGRFLSLEPLMMQAKYAFPKEEEYDYLKNAVARIASLQPDLLLVEKNVSRLAQEFLLDLGVTLVTNLKVSVLDRVAHCTRADIVGSVDAHVGRPRLGTCRAFYLKTFDLSPSSGEHVPNVRHAPSNQPSTTKTLMFFDGCPAHLGCTVILRGASKPELARLKRVVSRMVFIHYNWHLEKSFLMDEFAMPPAPVADSELFGDPSNLLDDSLENNITDEKDDTAFSEVMGEEARQRMSEKKQTASSRSGVKEKNLEERKIVATETVSDFSDPLHSYLSVGSTSSATMSSTVQENEVPTITVHQEVEDGPDEVFSDAKLSVASNPRESNRFRKALDDMVLSSSPFLRPSIPYLDTEAGRNCPLRKYFPAEIYWSAQFENNRGCSLGEEPQACTTSEPSIDRPNYPKMKNNHPFITAKLTGSINSEAVQVLLANFRACGGRITPYGGEYEEDVNMMEKKESDQEKNSLVVKAGIADIPKESVGESVESTGHWPIKIDALDPFNHQCLPVLLCSYSTSSNNAPYFCVNPWVCQMEFYGHYDIPLGKFLERYCFSPSYLCPSETCDVPMLSHIRRFVHGGGCVQLALKELEHSITSVYIGNSAKENMESGGKSSIVTWSWCQLCKMACPVVPLTQESWSMSFAKYLELRFHGYMYTRRGQNACSHSLHHDHYQYFGMDKMVASFK</sequence>
<dbReference type="AlphaFoldDB" id="A0A8K0P784"/>